<organism evidence="2 3">
    <name type="scientific">Psophocarpus tetragonolobus</name>
    <name type="common">Winged bean</name>
    <name type="synonym">Dolichos tetragonolobus</name>
    <dbReference type="NCBI Taxonomy" id="3891"/>
    <lineage>
        <taxon>Eukaryota</taxon>
        <taxon>Viridiplantae</taxon>
        <taxon>Streptophyta</taxon>
        <taxon>Embryophyta</taxon>
        <taxon>Tracheophyta</taxon>
        <taxon>Spermatophyta</taxon>
        <taxon>Magnoliopsida</taxon>
        <taxon>eudicotyledons</taxon>
        <taxon>Gunneridae</taxon>
        <taxon>Pentapetalae</taxon>
        <taxon>rosids</taxon>
        <taxon>fabids</taxon>
        <taxon>Fabales</taxon>
        <taxon>Fabaceae</taxon>
        <taxon>Papilionoideae</taxon>
        <taxon>50 kb inversion clade</taxon>
        <taxon>NPAAA clade</taxon>
        <taxon>indigoferoid/millettioid clade</taxon>
        <taxon>Phaseoleae</taxon>
        <taxon>Psophocarpus</taxon>
    </lineage>
</organism>
<feature type="region of interest" description="Disordered" evidence="1">
    <location>
        <begin position="70"/>
        <end position="267"/>
    </location>
</feature>
<protein>
    <submittedName>
        <fullName evidence="2">Uncharacterized protein</fullName>
    </submittedName>
</protein>
<feature type="compositionally biased region" description="Polar residues" evidence="1">
    <location>
        <begin position="134"/>
        <end position="147"/>
    </location>
</feature>
<name>A0AAN9RYQ6_PSOTE</name>
<comment type="caution">
    <text evidence="2">The sequence shown here is derived from an EMBL/GenBank/DDBJ whole genome shotgun (WGS) entry which is preliminary data.</text>
</comment>
<feature type="compositionally biased region" description="Polar residues" evidence="1">
    <location>
        <begin position="70"/>
        <end position="80"/>
    </location>
</feature>
<accession>A0AAN9RYQ6</accession>
<dbReference type="Proteomes" id="UP001386955">
    <property type="component" value="Unassembled WGS sequence"/>
</dbReference>
<evidence type="ECO:0000313" key="3">
    <source>
        <dbReference type="Proteomes" id="UP001386955"/>
    </source>
</evidence>
<dbReference type="InterPro" id="IPR039292">
    <property type="entry name" value="SICKLE"/>
</dbReference>
<sequence>MEDSEQRKKRLKEMRVQADHAEVSGSVEGSVMPGFLSNPLIEAPSTMLSRDKSYAAPRFDFYTDPVSAFSSNKKNYSSTRAAPDNFPPNFSGSPMAQYSSQHPESTNPQMAPPPVQLSPADYRNPVWSAPRGPSNHNFPFHSSSGTYPSPRFEPSGGPLYNSAQGMAHRPNYSPSPSRGYRNTPRPSYSPNPSPGYGNSARPSYSSNPSPGYGNSPRSSYSTNPPPGYRNSPSPGQGRGRGFGINTGSPASERGSGQGTNFRGPDRFYKRSMVEDPWKHLEPIIWNSLHTSHIPKNLQPLFSKSTSTEGLSAASVKSSSEPSLAEYLAAAFNEAANDAKNI</sequence>
<feature type="compositionally biased region" description="Basic and acidic residues" evidence="1">
    <location>
        <begin position="13"/>
        <end position="22"/>
    </location>
</feature>
<dbReference type="EMBL" id="JAYMYS010000008">
    <property type="protein sequence ID" value="KAK7385398.1"/>
    <property type="molecule type" value="Genomic_DNA"/>
</dbReference>
<feature type="region of interest" description="Disordered" evidence="1">
    <location>
        <begin position="1"/>
        <end position="32"/>
    </location>
</feature>
<evidence type="ECO:0000313" key="2">
    <source>
        <dbReference type="EMBL" id="KAK7385398.1"/>
    </source>
</evidence>
<keyword evidence="3" id="KW-1185">Reference proteome</keyword>
<dbReference type="Pfam" id="PF15502">
    <property type="entry name" value="MPLKIP"/>
    <property type="match status" value="1"/>
</dbReference>
<dbReference type="GO" id="GO:0035196">
    <property type="term" value="P:miRNA processing"/>
    <property type="evidence" value="ECO:0007669"/>
    <property type="project" value="InterPro"/>
</dbReference>
<dbReference type="PANTHER" id="PTHR36054">
    <property type="entry name" value="PROTEIN SICKLE"/>
    <property type="match status" value="1"/>
</dbReference>
<gene>
    <name evidence="2" type="ORF">VNO78_31115</name>
</gene>
<reference evidence="2 3" key="1">
    <citation type="submission" date="2024-01" db="EMBL/GenBank/DDBJ databases">
        <title>The genomes of 5 underutilized Papilionoideae crops provide insights into root nodulation and disease resistanc.</title>
        <authorList>
            <person name="Jiang F."/>
        </authorList>
    </citation>
    <scope>NUCLEOTIDE SEQUENCE [LARGE SCALE GENOMIC DNA]</scope>
    <source>
        <strain evidence="2">DUOXIRENSHENG_FW03</strain>
        <tissue evidence="2">Leaves</tissue>
    </source>
</reference>
<feature type="compositionally biased region" description="Low complexity" evidence="1">
    <location>
        <begin position="194"/>
        <end position="221"/>
    </location>
</feature>
<dbReference type="InterPro" id="IPR028265">
    <property type="entry name" value="TTDN1/SICKLE"/>
</dbReference>
<dbReference type="GO" id="GO:0000398">
    <property type="term" value="P:mRNA splicing, via spliceosome"/>
    <property type="evidence" value="ECO:0007669"/>
    <property type="project" value="InterPro"/>
</dbReference>
<evidence type="ECO:0000256" key="1">
    <source>
        <dbReference type="SAM" id="MobiDB-lite"/>
    </source>
</evidence>
<feature type="compositionally biased region" description="Polar residues" evidence="1">
    <location>
        <begin position="88"/>
        <end position="109"/>
    </location>
</feature>
<dbReference type="AlphaFoldDB" id="A0AAN9RYQ6"/>
<dbReference type="PANTHER" id="PTHR36054:SF2">
    <property type="entry name" value="PROTEIN SICKLE"/>
    <property type="match status" value="1"/>
</dbReference>
<proteinExistence type="predicted"/>